<organism evidence="4 5">
    <name type="scientific">Lampropedia aestuarii</name>
    <dbReference type="NCBI Taxonomy" id="2562762"/>
    <lineage>
        <taxon>Bacteria</taxon>
        <taxon>Pseudomonadati</taxon>
        <taxon>Pseudomonadota</taxon>
        <taxon>Betaproteobacteria</taxon>
        <taxon>Burkholderiales</taxon>
        <taxon>Comamonadaceae</taxon>
        <taxon>Lampropedia</taxon>
    </lineage>
</organism>
<sequence>MPAAAQSETIAVFYQSPSLAPLLQALQGAWPEAQWAVWPEVAPQATKAVVWAPTQAFIDQHPHLQYLFNMGAGVDALLQLQLPEQLQVVRIEDGGMAVQMAEYVTYAVLRHVREFDHYAHSQAKAQWQPRAMQQRADFPIGVMGLGVLGAHVAKVLAGLGFEVNGWSQSPKQIEGVHTYAGEGELSAFLQSSRILVCLLPLTPATEGILNRAHLQQLQAGAYLINVARGGHLVEADLLALLEEGHLAGAMLDVCQPEPLPPEHPFWRHPRIALTPHISAQTGQQEAAQQITANARRIASGQAPHGLVNRSGGY</sequence>
<dbReference type="RefSeq" id="WP_136406312.1">
    <property type="nucleotide sequence ID" value="NZ_SSWX01000009.1"/>
</dbReference>
<dbReference type="InterPro" id="IPR006140">
    <property type="entry name" value="D-isomer_DH_NAD-bd"/>
</dbReference>
<name>A0A4S5BMF9_9BURK</name>
<dbReference type="Proteomes" id="UP000306236">
    <property type="component" value="Unassembled WGS sequence"/>
</dbReference>
<evidence type="ECO:0000313" key="5">
    <source>
        <dbReference type="Proteomes" id="UP000306236"/>
    </source>
</evidence>
<dbReference type="PROSITE" id="PS00671">
    <property type="entry name" value="D_2_HYDROXYACID_DH_3"/>
    <property type="match status" value="1"/>
</dbReference>
<dbReference type="SUPFAM" id="SSF51735">
    <property type="entry name" value="NAD(P)-binding Rossmann-fold domains"/>
    <property type="match status" value="1"/>
</dbReference>
<dbReference type="PANTHER" id="PTHR43333:SF1">
    <property type="entry name" value="D-ISOMER SPECIFIC 2-HYDROXYACID DEHYDROGENASE NAD-BINDING DOMAIN-CONTAINING PROTEIN"/>
    <property type="match status" value="1"/>
</dbReference>
<dbReference type="InterPro" id="IPR036291">
    <property type="entry name" value="NAD(P)-bd_dom_sf"/>
</dbReference>
<dbReference type="Gene3D" id="3.40.50.720">
    <property type="entry name" value="NAD(P)-binding Rossmann-like Domain"/>
    <property type="match status" value="2"/>
</dbReference>
<dbReference type="CDD" id="cd12164">
    <property type="entry name" value="GDH_like_2"/>
    <property type="match status" value="1"/>
</dbReference>
<dbReference type="AlphaFoldDB" id="A0A4S5BMF9"/>
<protein>
    <submittedName>
        <fullName evidence="4">Glyoxylate/hydroxypyruvate reductase A</fullName>
    </submittedName>
</protein>
<proteinExistence type="predicted"/>
<feature type="domain" description="D-isomer specific 2-hydroxyacid dehydrogenase NAD-binding" evidence="3">
    <location>
        <begin position="107"/>
        <end position="278"/>
    </location>
</feature>
<evidence type="ECO:0000256" key="2">
    <source>
        <dbReference type="ARBA" id="ARBA00023027"/>
    </source>
</evidence>
<evidence type="ECO:0000256" key="1">
    <source>
        <dbReference type="ARBA" id="ARBA00023002"/>
    </source>
</evidence>
<keyword evidence="4" id="KW-0670">Pyruvate</keyword>
<comment type="caution">
    <text evidence="4">The sequence shown here is derived from an EMBL/GenBank/DDBJ whole genome shotgun (WGS) entry which is preliminary data.</text>
</comment>
<evidence type="ECO:0000259" key="3">
    <source>
        <dbReference type="Pfam" id="PF02826"/>
    </source>
</evidence>
<dbReference type="GO" id="GO:0051287">
    <property type="term" value="F:NAD binding"/>
    <property type="evidence" value="ECO:0007669"/>
    <property type="project" value="InterPro"/>
</dbReference>
<dbReference type="Pfam" id="PF02826">
    <property type="entry name" value="2-Hacid_dh_C"/>
    <property type="match status" value="1"/>
</dbReference>
<dbReference type="InterPro" id="IPR029753">
    <property type="entry name" value="D-isomer_DH_CS"/>
</dbReference>
<evidence type="ECO:0000313" key="4">
    <source>
        <dbReference type="EMBL" id="THJ33777.1"/>
    </source>
</evidence>
<keyword evidence="5" id="KW-1185">Reference proteome</keyword>
<gene>
    <name evidence="4" type="ORF">E8K88_08545</name>
</gene>
<reference evidence="4 5" key="1">
    <citation type="submission" date="2019-04" db="EMBL/GenBank/DDBJ databases">
        <title>Lampropedia sp YIM MLB12 draf genome.</title>
        <authorList>
            <person name="Wang Y.-X."/>
        </authorList>
    </citation>
    <scope>NUCLEOTIDE SEQUENCE [LARGE SCALE GENOMIC DNA]</scope>
    <source>
        <strain evidence="4 5">YIM MLB12</strain>
    </source>
</reference>
<dbReference type="EMBL" id="SSWX01000009">
    <property type="protein sequence ID" value="THJ33777.1"/>
    <property type="molecule type" value="Genomic_DNA"/>
</dbReference>
<dbReference type="OrthoDB" id="9787219at2"/>
<keyword evidence="2" id="KW-0520">NAD</keyword>
<dbReference type="PANTHER" id="PTHR43333">
    <property type="entry name" value="2-HACID_DH_C DOMAIN-CONTAINING PROTEIN"/>
    <property type="match status" value="1"/>
</dbReference>
<dbReference type="GO" id="GO:0016616">
    <property type="term" value="F:oxidoreductase activity, acting on the CH-OH group of donors, NAD or NADP as acceptor"/>
    <property type="evidence" value="ECO:0007669"/>
    <property type="project" value="UniProtKB-ARBA"/>
</dbReference>
<accession>A0A4S5BMF9</accession>
<keyword evidence="1" id="KW-0560">Oxidoreductase</keyword>